<dbReference type="GeneID" id="36396813"/>
<name>A0A0P1AU59_PLAHL</name>
<dbReference type="RefSeq" id="XP_024581834.1">
    <property type="nucleotide sequence ID" value="XM_024716213.1"/>
</dbReference>
<protein>
    <submittedName>
        <fullName evidence="1">Uncharacterized protein</fullName>
    </submittedName>
</protein>
<reference evidence="2" key="1">
    <citation type="submission" date="2014-09" db="EMBL/GenBank/DDBJ databases">
        <authorList>
            <person name="Sharma Rahul"/>
            <person name="Thines Marco"/>
        </authorList>
    </citation>
    <scope>NUCLEOTIDE SEQUENCE [LARGE SCALE GENOMIC DNA]</scope>
</reference>
<proteinExistence type="predicted"/>
<dbReference type="AlphaFoldDB" id="A0A0P1AU59"/>
<dbReference type="Proteomes" id="UP000054928">
    <property type="component" value="Unassembled WGS sequence"/>
</dbReference>
<evidence type="ECO:0000313" key="2">
    <source>
        <dbReference type="Proteomes" id="UP000054928"/>
    </source>
</evidence>
<accession>A0A0P1AU59</accession>
<keyword evidence="2" id="KW-1185">Reference proteome</keyword>
<dbReference type="EMBL" id="CCYD01001572">
    <property type="protein sequence ID" value="CEG45465.1"/>
    <property type="molecule type" value="Genomic_DNA"/>
</dbReference>
<organism evidence="1 2">
    <name type="scientific">Plasmopara halstedii</name>
    <name type="common">Downy mildew of sunflower</name>
    <dbReference type="NCBI Taxonomy" id="4781"/>
    <lineage>
        <taxon>Eukaryota</taxon>
        <taxon>Sar</taxon>
        <taxon>Stramenopiles</taxon>
        <taxon>Oomycota</taxon>
        <taxon>Peronosporomycetes</taxon>
        <taxon>Peronosporales</taxon>
        <taxon>Peronosporaceae</taxon>
        <taxon>Plasmopara</taxon>
    </lineage>
</organism>
<sequence>MVLDSTYKDLVFGQWIVKGFSPENILDIFYFAHKPVVIKVTDQLFLAESQLRHNDFLKALRKYVSEEDLDKMIPSQEFKKAFLEQVDGVRDDFFRILRSWRMNYALRKNIRPDKLFSRMNKESLVLENPDSPKLLWMLDYVVRHRKQSTYTDIDLFVFLISKLSFESLMKVLRFQWKYPRIKKLADDVLNSMFFSTTMLTVLAKSGVKSEEY</sequence>
<evidence type="ECO:0000313" key="1">
    <source>
        <dbReference type="EMBL" id="CEG45465.1"/>
    </source>
</evidence>